<feature type="region of interest" description="Disordered" evidence="1">
    <location>
        <begin position="13"/>
        <end position="78"/>
    </location>
</feature>
<sequence length="78" mass="8918">MGTRELRRLLRKASREGRESIQLDSDSSAEVAASSGKMARGSRRHQRDLADDGPLSRRREHGEPKKTLVYEKRRRGKS</sequence>
<dbReference type="AlphaFoldDB" id="A0A645HA48"/>
<gene>
    <name evidence="2" type="ORF">SDC9_182749</name>
</gene>
<proteinExistence type="predicted"/>
<protein>
    <submittedName>
        <fullName evidence="2">Uncharacterized protein</fullName>
    </submittedName>
</protein>
<feature type="compositionally biased region" description="Basic and acidic residues" evidence="1">
    <location>
        <begin position="47"/>
        <end position="71"/>
    </location>
</feature>
<feature type="compositionally biased region" description="Low complexity" evidence="1">
    <location>
        <begin position="24"/>
        <end position="35"/>
    </location>
</feature>
<evidence type="ECO:0000256" key="1">
    <source>
        <dbReference type="SAM" id="MobiDB-lite"/>
    </source>
</evidence>
<reference evidence="2" key="1">
    <citation type="submission" date="2019-08" db="EMBL/GenBank/DDBJ databases">
        <authorList>
            <person name="Kucharzyk K."/>
            <person name="Murdoch R.W."/>
            <person name="Higgins S."/>
            <person name="Loffler F."/>
        </authorList>
    </citation>
    <scope>NUCLEOTIDE SEQUENCE</scope>
</reference>
<comment type="caution">
    <text evidence="2">The sequence shown here is derived from an EMBL/GenBank/DDBJ whole genome shotgun (WGS) entry which is preliminary data.</text>
</comment>
<evidence type="ECO:0000313" key="2">
    <source>
        <dbReference type="EMBL" id="MPN35252.1"/>
    </source>
</evidence>
<organism evidence="2">
    <name type="scientific">bioreactor metagenome</name>
    <dbReference type="NCBI Taxonomy" id="1076179"/>
    <lineage>
        <taxon>unclassified sequences</taxon>
        <taxon>metagenomes</taxon>
        <taxon>ecological metagenomes</taxon>
    </lineage>
</organism>
<dbReference type="EMBL" id="VSSQ01088712">
    <property type="protein sequence ID" value="MPN35252.1"/>
    <property type="molecule type" value="Genomic_DNA"/>
</dbReference>
<accession>A0A645HA48</accession>
<name>A0A645HA48_9ZZZZ</name>